<gene>
    <name evidence="2" type="ORF">FSW04_09610</name>
</gene>
<keyword evidence="2" id="KW-0808">Transferase</keyword>
<dbReference type="PANTHER" id="PTHR43441">
    <property type="entry name" value="RIBOSOMAL-PROTEIN-SERINE ACETYLTRANSFERASE"/>
    <property type="match status" value="1"/>
</dbReference>
<protein>
    <submittedName>
        <fullName evidence="2">GNAT family N-acetyltransferase</fullName>
    </submittedName>
</protein>
<dbReference type="InterPro" id="IPR016181">
    <property type="entry name" value="Acyl_CoA_acyltransferase"/>
</dbReference>
<dbReference type="Pfam" id="PF13302">
    <property type="entry name" value="Acetyltransf_3"/>
    <property type="match status" value="1"/>
</dbReference>
<evidence type="ECO:0000313" key="2">
    <source>
        <dbReference type="EMBL" id="QEC47799.1"/>
    </source>
</evidence>
<dbReference type="GO" id="GO:0008999">
    <property type="term" value="F:protein-N-terminal-alanine acetyltransferase activity"/>
    <property type="evidence" value="ECO:0007669"/>
    <property type="project" value="TreeGrafter"/>
</dbReference>
<reference evidence="2 3" key="1">
    <citation type="journal article" date="2018" name="J. Microbiol.">
        <title>Baekduia soli gen. nov., sp. nov., a novel bacterium isolated from the soil of Baekdu Mountain and proposal of a novel family name, Baekduiaceae fam. nov.</title>
        <authorList>
            <person name="An D.S."/>
            <person name="Siddiqi M.Z."/>
            <person name="Kim K.H."/>
            <person name="Yu H.S."/>
            <person name="Im W.T."/>
        </authorList>
    </citation>
    <scope>NUCLEOTIDE SEQUENCE [LARGE SCALE GENOMIC DNA]</scope>
    <source>
        <strain evidence="2 3">BR7-21</strain>
    </source>
</reference>
<keyword evidence="3" id="KW-1185">Reference proteome</keyword>
<evidence type="ECO:0000259" key="1">
    <source>
        <dbReference type="PROSITE" id="PS51186"/>
    </source>
</evidence>
<dbReference type="AlphaFoldDB" id="A0A5B8U3Z4"/>
<name>A0A5B8U3Z4_9ACTN</name>
<proteinExistence type="predicted"/>
<organism evidence="2 3">
    <name type="scientific">Baekduia soli</name>
    <dbReference type="NCBI Taxonomy" id="496014"/>
    <lineage>
        <taxon>Bacteria</taxon>
        <taxon>Bacillati</taxon>
        <taxon>Actinomycetota</taxon>
        <taxon>Thermoleophilia</taxon>
        <taxon>Solirubrobacterales</taxon>
        <taxon>Baekduiaceae</taxon>
        <taxon>Baekduia</taxon>
    </lineage>
</organism>
<dbReference type="GO" id="GO:1990189">
    <property type="term" value="F:protein N-terminal-serine acetyltransferase activity"/>
    <property type="evidence" value="ECO:0007669"/>
    <property type="project" value="TreeGrafter"/>
</dbReference>
<sequence length="203" mass="22068">MQLRGPQLTLRLPDAADAEALLALAGDPEVTRWFSWGPYRSIDEPLAWIAAQAARREAGDQLDFVIHHREHGPVGVTGLGELSRRDRRATVGTWLGLAHWGTGANAEAKALIAHLAFAICGLERLGAYSNPDNARSTIALERVGFTREGTLRGWHRHAGRQLDVHVFGLLRGGWATLPMRDLPVAAIGRPPEAWCVGDEVPAA</sequence>
<dbReference type="InterPro" id="IPR000182">
    <property type="entry name" value="GNAT_dom"/>
</dbReference>
<dbReference type="PROSITE" id="PS51186">
    <property type="entry name" value="GNAT"/>
    <property type="match status" value="1"/>
</dbReference>
<dbReference type="Gene3D" id="3.40.630.30">
    <property type="match status" value="1"/>
</dbReference>
<dbReference type="Proteomes" id="UP000321805">
    <property type="component" value="Chromosome"/>
</dbReference>
<dbReference type="RefSeq" id="WP_146918664.1">
    <property type="nucleotide sequence ID" value="NZ_CP042430.1"/>
</dbReference>
<dbReference type="OrthoDB" id="9132139at2"/>
<dbReference type="GO" id="GO:0005737">
    <property type="term" value="C:cytoplasm"/>
    <property type="evidence" value="ECO:0007669"/>
    <property type="project" value="TreeGrafter"/>
</dbReference>
<dbReference type="InterPro" id="IPR051908">
    <property type="entry name" value="Ribosomal_N-acetyltransferase"/>
</dbReference>
<dbReference type="SUPFAM" id="SSF55729">
    <property type="entry name" value="Acyl-CoA N-acyltransferases (Nat)"/>
    <property type="match status" value="1"/>
</dbReference>
<accession>A0A5B8U3Z4</accession>
<dbReference type="KEGG" id="bsol:FSW04_09610"/>
<evidence type="ECO:0000313" key="3">
    <source>
        <dbReference type="Proteomes" id="UP000321805"/>
    </source>
</evidence>
<feature type="domain" description="N-acetyltransferase" evidence="1">
    <location>
        <begin position="8"/>
        <end position="180"/>
    </location>
</feature>
<dbReference type="EMBL" id="CP042430">
    <property type="protein sequence ID" value="QEC47799.1"/>
    <property type="molecule type" value="Genomic_DNA"/>
</dbReference>
<dbReference type="PANTHER" id="PTHR43441:SF2">
    <property type="entry name" value="FAMILY ACETYLTRANSFERASE, PUTATIVE (AFU_ORTHOLOGUE AFUA_7G00850)-RELATED"/>
    <property type="match status" value="1"/>
</dbReference>